<comment type="subcellular location">
    <subcellularLocation>
        <location evidence="1">Membrane</location>
        <topology evidence="1">Multi-pass membrane protein</topology>
    </subcellularLocation>
</comment>
<evidence type="ECO:0000256" key="3">
    <source>
        <dbReference type="ARBA" id="ARBA00022989"/>
    </source>
</evidence>
<dbReference type="RefSeq" id="WP_313834574.1">
    <property type="nucleotide sequence ID" value="NZ_JAQOUE010000002.1"/>
</dbReference>
<feature type="transmembrane region" description="Helical" evidence="5">
    <location>
        <begin position="159"/>
        <end position="184"/>
    </location>
</feature>
<feature type="transmembrane region" description="Helical" evidence="5">
    <location>
        <begin position="74"/>
        <end position="92"/>
    </location>
</feature>
<dbReference type="EMBL" id="JAQOUE010000002">
    <property type="protein sequence ID" value="MDT7043988.1"/>
    <property type="molecule type" value="Genomic_DNA"/>
</dbReference>
<dbReference type="InterPro" id="IPR020846">
    <property type="entry name" value="MFS_dom"/>
</dbReference>
<accession>A0ABU3KCF3</accession>
<evidence type="ECO:0000256" key="4">
    <source>
        <dbReference type="ARBA" id="ARBA00023136"/>
    </source>
</evidence>
<keyword evidence="4 5" id="KW-0472">Membrane</keyword>
<feature type="transmembrane region" description="Helical" evidence="5">
    <location>
        <begin position="7"/>
        <end position="25"/>
    </location>
</feature>
<feature type="transmembrane region" description="Helical" evidence="5">
    <location>
        <begin position="352"/>
        <end position="385"/>
    </location>
</feature>
<keyword evidence="8" id="KW-1185">Reference proteome</keyword>
<name>A0ABU3KCF3_9BACT</name>
<evidence type="ECO:0000313" key="8">
    <source>
        <dbReference type="Proteomes" id="UP001250932"/>
    </source>
</evidence>
<dbReference type="SUPFAM" id="SSF103473">
    <property type="entry name" value="MFS general substrate transporter"/>
    <property type="match status" value="1"/>
</dbReference>
<dbReference type="InterPro" id="IPR011701">
    <property type="entry name" value="MFS"/>
</dbReference>
<dbReference type="PROSITE" id="PS00216">
    <property type="entry name" value="SUGAR_TRANSPORT_1"/>
    <property type="match status" value="1"/>
</dbReference>
<gene>
    <name evidence="7" type="ORF">PPG34_16675</name>
</gene>
<reference evidence="7 8" key="1">
    <citation type="journal article" date="2023" name="ISME J.">
        <title>Cultivation and genomic characterization of novel and ubiquitous marine nitrite-oxidizing bacteria from the Nitrospirales.</title>
        <authorList>
            <person name="Mueller A.J."/>
            <person name="Daebeler A."/>
            <person name="Herbold C.W."/>
            <person name="Kirkegaard R.H."/>
            <person name="Daims H."/>
        </authorList>
    </citation>
    <scope>NUCLEOTIDE SEQUENCE [LARGE SCALE GENOMIC DNA]</scope>
    <source>
        <strain evidence="7 8">EB</strain>
    </source>
</reference>
<dbReference type="PANTHER" id="PTHR23531">
    <property type="entry name" value="QUINOLENE RESISTANCE PROTEIN NORA"/>
    <property type="match status" value="1"/>
</dbReference>
<dbReference type="CDD" id="cd17325">
    <property type="entry name" value="MFS_MdtG_SLC18_like"/>
    <property type="match status" value="1"/>
</dbReference>
<protein>
    <submittedName>
        <fullName evidence="7">MFS transporter</fullName>
    </submittedName>
</protein>
<feature type="domain" description="Major facilitator superfamily (MFS) profile" evidence="6">
    <location>
        <begin position="7"/>
        <end position="392"/>
    </location>
</feature>
<dbReference type="PROSITE" id="PS50850">
    <property type="entry name" value="MFS"/>
    <property type="match status" value="1"/>
</dbReference>
<dbReference type="InterPro" id="IPR005829">
    <property type="entry name" value="Sugar_transporter_CS"/>
</dbReference>
<feature type="transmembrane region" description="Helical" evidence="5">
    <location>
        <begin position="223"/>
        <end position="245"/>
    </location>
</feature>
<feature type="transmembrane region" description="Helical" evidence="5">
    <location>
        <begin position="304"/>
        <end position="331"/>
    </location>
</feature>
<organism evidence="7 8">
    <name type="scientific">Candidatus Nitronereus thalassa</name>
    <dbReference type="NCBI Taxonomy" id="3020898"/>
    <lineage>
        <taxon>Bacteria</taxon>
        <taxon>Pseudomonadati</taxon>
        <taxon>Nitrospirota</taxon>
        <taxon>Nitrospiria</taxon>
        <taxon>Nitrospirales</taxon>
        <taxon>Nitrospiraceae</taxon>
        <taxon>Candidatus Nitronereus</taxon>
    </lineage>
</organism>
<dbReference type="PANTHER" id="PTHR23531:SF1">
    <property type="entry name" value="QUINOLENE RESISTANCE PROTEIN NORA"/>
    <property type="match status" value="1"/>
</dbReference>
<dbReference type="InterPro" id="IPR036259">
    <property type="entry name" value="MFS_trans_sf"/>
</dbReference>
<feature type="transmembrane region" description="Helical" evidence="5">
    <location>
        <begin position="280"/>
        <end position="298"/>
    </location>
</feature>
<dbReference type="Gene3D" id="1.20.1250.20">
    <property type="entry name" value="MFS general substrate transporter like domains"/>
    <property type="match status" value="2"/>
</dbReference>
<proteinExistence type="predicted"/>
<sequence length="397" mass="41219">MMPSTPVFLILCGVGLCSFMSYNLVRMPALAPFAESLGAGPVAVGFIVAASTLTGVFLKLPMGALSDVVSRRRLMLVGVLAFALPPFAYPLVPDLETLAVLRVIHGLATAVFTPLVLASVASMYPMTRGAALGWYTSAAQGGALLGPMLGGWLVDTAGFTQAFLAGGGFGLVALALFVIILFLYPEETPMTQKDTREVWADLQRGLSTVIGHSQMLMTSLAEAAKMMASGTLMAFLPLYALSIGLSLTDSGLLFGIQGLTSFLSKPVMGRVSDQVGRRPLITLGLVICGVTIMSLPYVTEFLPLLGLAAGFGFGEAVITSSSAAFIADLAAPENIGAGMGLRGTIMDMGHAGGPVLAGVLVATISYTGAFTVLGGLQFVAAWGFWLMTYRSSAVQPV</sequence>
<evidence type="ECO:0000256" key="1">
    <source>
        <dbReference type="ARBA" id="ARBA00004141"/>
    </source>
</evidence>
<keyword evidence="2 5" id="KW-0812">Transmembrane</keyword>
<evidence type="ECO:0000259" key="6">
    <source>
        <dbReference type="PROSITE" id="PS50850"/>
    </source>
</evidence>
<evidence type="ECO:0000256" key="5">
    <source>
        <dbReference type="SAM" id="Phobius"/>
    </source>
</evidence>
<feature type="transmembrane region" description="Helical" evidence="5">
    <location>
        <begin position="37"/>
        <end position="62"/>
    </location>
</feature>
<evidence type="ECO:0000256" key="2">
    <source>
        <dbReference type="ARBA" id="ARBA00022692"/>
    </source>
</evidence>
<dbReference type="InterPro" id="IPR052714">
    <property type="entry name" value="MFS_Exporter"/>
</dbReference>
<dbReference type="Proteomes" id="UP001250932">
    <property type="component" value="Unassembled WGS sequence"/>
</dbReference>
<feature type="transmembrane region" description="Helical" evidence="5">
    <location>
        <begin position="132"/>
        <end position="153"/>
    </location>
</feature>
<feature type="transmembrane region" description="Helical" evidence="5">
    <location>
        <begin position="98"/>
        <end position="120"/>
    </location>
</feature>
<evidence type="ECO:0000313" key="7">
    <source>
        <dbReference type="EMBL" id="MDT7043988.1"/>
    </source>
</evidence>
<comment type="caution">
    <text evidence="7">The sequence shown here is derived from an EMBL/GenBank/DDBJ whole genome shotgun (WGS) entry which is preliminary data.</text>
</comment>
<dbReference type="Pfam" id="PF07690">
    <property type="entry name" value="MFS_1"/>
    <property type="match status" value="2"/>
</dbReference>
<keyword evidence="3 5" id="KW-1133">Transmembrane helix</keyword>